<evidence type="ECO:0000313" key="1">
    <source>
        <dbReference type="EMBL" id="SDJ94048.1"/>
    </source>
</evidence>
<protein>
    <submittedName>
        <fullName evidence="1">Uncharacterized protein</fullName>
    </submittedName>
</protein>
<keyword evidence="2" id="KW-1185">Reference proteome</keyword>
<dbReference type="Proteomes" id="UP000199202">
    <property type="component" value="Unassembled WGS sequence"/>
</dbReference>
<dbReference type="AlphaFoldDB" id="A0A1G8XU49"/>
<organism evidence="1 2">
    <name type="scientific">Nonomuraea jiangxiensis</name>
    <dbReference type="NCBI Taxonomy" id="633440"/>
    <lineage>
        <taxon>Bacteria</taxon>
        <taxon>Bacillati</taxon>
        <taxon>Actinomycetota</taxon>
        <taxon>Actinomycetes</taxon>
        <taxon>Streptosporangiales</taxon>
        <taxon>Streptosporangiaceae</taxon>
        <taxon>Nonomuraea</taxon>
    </lineage>
</organism>
<accession>A0A1G8XU49</accession>
<proteinExistence type="predicted"/>
<dbReference type="EMBL" id="FNDJ01000013">
    <property type="protein sequence ID" value="SDJ94048.1"/>
    <property type="molecule type" value="Genomic_DNA"/>
</dbReference>
<sequence length="67" mass="7623">MSDVDKMLELLGDYEGQRRREDQSFEEGFRLGFEHGIDVGRGMAEHEIEQAWKALAEKVRAIGKGQA</sequence>
<name>A0A1G8XU49_9ACTN</name>
<dbReference type="OrthoDB" id="9946691at2"/>
<reference evidence="1 2" key="1">
    <citation type="submission" date="2016-10" db="EMBL/GenBank/DDBJ databases">
        <authorList>
            <person name="de Groot N.N."/>
        </authorList>
    </citation>
    <scope>NUCLEOTIDE SEQUENCE [LARGE SCALE GENOMIC DNA]</scope>
    <source>
        <strain evidence="1 2">CGMCC 4.6533</strain>
    </source>
</reference>
<gene>
    <name evidence="1" type="ORF">SAMN05421869_11376</name>
</gene>
<dbReference type="RefSeq" id="WP_090937316.1">
    <property type="nucleotide sequence ID" value="NZ_FNDJ01000013.1"/>
</dbReference>
<evidence type="ECO:0000313" key="2">
    <source>
        <dbReference type="Proteomes" id="UP000199202"/>
    </source>
</evidence>
<dbReference type="STRING" id="633440.SAMN05421869_11376"/>